<accession>A0A642C9Z9</accession>
<proteinExistence type="predicted"/>
<organism evidence="1 2">
    <name type="scientific">Bacteroides ovatus</name>
    <dbReference type="NCBI Taxonomy" id="28116"/>
    <lineage>
        <taxon>Bacteria</taxon>
        <taxon>Pseudomonadati</taxon>
        <taxon>Bacteroidota</taxon>
        <taxon>Bacteroidia</taxon>
        <taxon>Bacteroidales</taxon>
        <taxon>Bacteroidaceae</taxon>
        <taxon>Bacteroides</taxon>
    </lineage>
</organism>
<dbReference type="Proteomes" id="UP000435985">
    <property type="component" value="Unassembled WGS sequence"/>
</dbReference>
<comment type="caution">
    <text evidence="1">The sequence shown here is derived from an EMBL/GenBank/DDBJ whole genome shotgun (WGS) entry which is preliminary data.</text>
</comment>
<protein>
    <submittedName>
        <fullName evidence="1">ParA family protein</fullName>
    </submittedName>
</protein>
<feature type="non-terminal residue" evidence="1">
    <location>
        <position position="1"/>
    </location>
</feature>
<dbReference type="EMBL" id="VWFO01000293">
    <property type="protein sequence ID" value="KAA4656999.1"/>
    <property type="molecule type" value="Genomic_DNA"/>
</dbReference>
<evidence type="ECO:0000313" key="1">
    <source>
        <dbReference type="EMBL" id="KAA4656999.1"/>
    </source>
</evidence>
<evidence type="ECO:0000313" key="2">
    <source>
        <dbReference type="Proteomes" id="UP000435985"/>
    </source>
</evidence>
<dbReference type="AlphaFoldDB" id="A0A642C9Z9"/>
<reference evidence="1 2" key="1">
    <citation type="journal article" date="2019" name="Nat. Med.">
        <title>A library of human gut bacterial isolates paired with longitudinal multiomics data enables mechanistic microbiome research.</title>
        <authorList>
            <person name="Poyet M."/>
            <person name="Groussin M."/>
            <person name="Gibbons S.M."/>
            <person name="Avila-Pacheco J."/>
            <person name="Jiang X."/>
            <person name="Kearney S.M."/>
            <person name="Perrotta A.R."/>
            <person name="Berdy B."/>
            <person name="Zhao S."/>
            <person name="Lieberman T.D."/>
            <person name="Swanson P.K."/>
            <person name="Smith M."/>
            <person name="Roesemann S."/>
            <person name="Alexander J.E."/>
            <person name="Rich S.A."/>
            <person name="Livny J."/>
            <person name="Vlamakis H."/>
            <person name="Clish C."/>
            <person name="Bullock K."/>
            <person name="Deik A."/>
            <person name="Scott J."/>
            <person name="Pierce K.A."/>
            <person name="Xavier R.J."/>
            <person name="Alm E.J."/>
        </authorList>
    </citation>
    <scope>NUCLEOTIDE SEQUENCE [LARGE SCALE GENOMIC DNA]</scope>
    <source>
        <strain evidence="1 2">BIOML-A14</strain>
    </source>
</reference>
<gene>
    <name evidence="1" type="ORF">F3B98_29220</name>
</gene>
<name>A0A642C9Z9_BACOV</name>
<sequence length="26" mass="3003">PASRPLVRGSNLEELITEIVYYIKLQ</sequence>